<accession>A0A8J8AZW5</accession>
<dbReference type="InterPro" id="IPR028098">
    <property type="entry name" value="Glyco_trans_4-like_N"/>
</dbReference>
<dbReference type="SUPFAM" id="SSF53756">
    <property type="entry name" value="UDP-Glycosyltransferase/glycogen phosphorylase"/>
    <property type="match status" value="1"/>
</dbReference>
<reference evidence="2" key="2">
    <citation type="submission" date="2021-04" db="EMBL/GenBank/DDBJ databases">
        <authorList>
            <person name="Karlyshev A.V."/>
        </authorList>
    </citation>
    <scope>NUCLEOTIDE SEQUENCE</scope>
    <source>
        <strain evidence="2">LMG 29479</strain>
    </source>
</reference>
<dbReference type="InterPro" id="IPR050194">
    <property type="entry name" value="Glycosyltransferase_grp1"/>
</dbReference>
<sequence>MRIQRLMLSADAVGGVWTYALELATGLAEQGIEVLVAVLGPPPAPEQCAAAERVAGLTLRHGDFPLEWMQDAVPEQAAAGEWLLALAREWKPDVVHLNHYGHGHLEWPAPALVVAHSCVGSWFECVRGEPAGPEWEGYRRLLARGLQGAPMVIAPTQAMLDATQRLYGPFRASRVIHNGRRAADFPAGDKAPHILSAGRLWDEAKNVGTLARIAGELPWPVRVAGDTAHPEGGDAAFEGVHLLGRLDPAAMARAYAQASIYALPARYEPFGLSALEAALAGCALVLGDIASLRELWNGAAVFVPPDDGAALAQALRGLIEDAPRRDELARRAHERALGYDSARMVARYLQTYSELVRPPEAA</sequence>
<name>A0A8J8AZW5_9GAMM</name>
<organism evidence="2">
    <name type="scientific">Coralloluteibacterium stylophorae</name>
    <dbReference type="NCBI Taxonomy" id="1776034"/>
    <lineage>
        <taxon>Bacteria</taxon>
        <taxon>Pseudomonadati</taxon>
        <taxon>Pseudomonadota</taxon>
        <taxon>Gammaproteobacteria</taxon>
        <taxon>Lysobacterales</taxon>
        <taxon>Lysobacteraceae</taxon>
        <taxon>Coralloluteibacterium</taxon>
    </lineage>
</organism>
<dbReference type="AlphaFoldDB" id="A0A8J8AZW5"/>
<evidence type="ECO:0000313" key="2">
    <source>
        <dbReference type="EMBL" id="MBR0562703.1"/>
    </source>
</evidence>
<evidence type="ECO:0000313" key="4">
    <source>
        <dbReference type="Proteomes" id="UP000675747"/>
    </source>
</evidence>
<protein>
    <submittedName>
        <fullName evidence="2">Glycosyltransferase family 4 protein</fullName>
    </submittedName>
</protein>
<dbReference type="RefSeq" id="WP_211926643.1">
    <property type="nucleotide sequence ID" value="NZ_JAGQFT020000002.1"/>
</dbReference>
<dbReference type="CDD" id="cd03801">
    <property type="entry name" value="GT4_PimA-like"/>
    <property type="match status" value="1"/>
</dbReference>
<dbReference type="GO" id="GO:0016757">
    <property type="term" value="F:glycosyltransferase activity"/>
    <property type="evidence" value="ECO:0007669"/>
    <property type="project" value="TreeGrafter"/>
</dbReference>
<gene>
    <name evidence="3" type="ORF">KB893_003890</name>
    <name evidence="2" type="ORF">KB893_09270</name>
</gene>
<dbReference type="EMBL" id="JAGQFT010000069">
    <property type="protein sequence ID" value="MBR0562703.1"/>
    <property type="molecule type" value="Genomic_DNA"/>
</dbReference>
<keyword evidence="4" id="KW-1185">Reference proteome</keyword>
<comment type="caution">
    <text evidence="2">The sequence shown here is derived from an EMBL/GenBank/DDBJ whole genome shotgun (WGS) entry which is preliminary data.</text>
</comment>
<evidence type="ECO:0000313" key="3">
    <source>
        <dbReference type="EMBL" id="MBS7456277.1"/>
    </source>
</evidence>
<evidence type="ECO:0000259" key="1">
    <source>
        <dbReference type="Pfam" id="PF13439"/>
    </source>
</evidence>
<dbReference type="EMBL" id="JAGQFT020000002">
    <property type="protein sequence ID" value="MBS7456277.1"/>
    <property type="molecule type" value="Genomic_DNA"/>
</dbReference>
<dbReference type="PANTHER" id="PTHR45947:SF3">
    <property type="entry name" value="SULFOQUINOVOSYL TRANSFERASE SQD2"/>
    <property type="match status" value="1"/>
</dbReference>
<dbReference type="PANTHER" id="PTHR45947">
    <property type="entry name" value="SULFOQUINOVOSYL TRANSFERASE SQD2"/>
    <property type="match status" value="1"/>
</dbReference>
<dbReference type="Pfam" id="PF13439">
    <property type="entry name" value="Glyco_transf_4"/>
    <property type="match status" value="1"/>
</dbReference>
<dbReference type="Proteomes" id="UP000675747">
    <property type="component" value="Unassembled WGS sequence"/>
</dbReference>
<proteinExistence type="predicted"/>
<dbReference type="Pfam" id="PF13692">
    <property type="entry name" value="Glyco_trans_1_4"/>
    <property type="match status" value="1"/>
</dbReference>
<dbReference type="Gene3D" id="3.40.50.2000">
    <property type="entry name" value="Glycogen Phosphorylase B"/>
    <property type="match status" value="2"/>
</dbReference>
<reference evidence="3 4" key="1">
    <citation type="journal article" date="2021" name="Microbiol. Resour. Announc.">
        <title>Draft Genome Sequence of Coralloluteibacterium stylophorae LMG 29479T.</title>
        <authorList>
            <person name="Karlyshev A.V."/>
            <person name="Kudryashova E.B."/>
            <person name="Ariskina E.V."/>
            <person name="Conroy A.P."/>
            <person name="Abidueva E.Y."/>
        </authorList>
    </citation>
    <scope>NUCLEOTIDE SEQUENCE [LARGE SCALE GENOMIC DNA]</scope>
    <source>
        <strain evidence="3 4">LMG 29479</strain>
    </source>
</reference>
<feature type="domain" description="Glycosyltransferase subfamily 4-like N-terminal" evidence="1">
    <location>
        <begin position="13"/>
        <end position="179"/>
    </location>
</feature>